<dbReference type="EMBL" id="VXLC01000003">
    <property type="protein sequence ID" value="KAA8889687.1"/>
    <property type="molecule type" value="Genomic_DNA"/>
</dbReference>
<dbReference type="Pfam" id="PF00672">
    <property type="entry name" value="HAMP"/>
    <property type="match status" value="1"/>
</dbReference>
<dbReference type="AlphaFoldDB" id="A0A5N0EJY1"/>
<dbReference type="PRINTS" id="PR00344">
    <property type="entry name" value="BCTRLSENSOR"/>
</dbReference>
<dbReference type="Gene3D" id="1.10.287.130">
    <property type="match status" value="1"/>
</dbReference>
<dbReference type="CDD" id="cd00075">
    <property type="entry name" value="HATPase"/>
    <property type="match status" value="1"/>
</dbReference>
<dbReference type="SMART" id="SM00387">
    <property type="entry name" value="HATPase_c"/>
    <property type="match status" value="1"/>
</dbReference>
<protein>
    <recommendedName>
        <fullName evidence="3">histidine kinase</fullName>
        <ecNumber evidence="3">2.7.13.3</ecNumber>
    </recommendedName>
</protein>
<dbReference type="InterPro" id="IPR005467">
    <property type="entry name" value="His_kinase_dom"/>
</dbReference>
<keyword evidence="9" id="KW-0902">Two-component regulatory system</keyword>
<dbReference type="Pfam" id="PF02518">
    <property type="entry name" value="HATPase_c"/>
    <property type="match status" value="1"/>
</dbReference>
<keyword evidence="10" id="KW-0472">Membrane</keyword>
<dbReference type="SUPFAM" id="SSF47384">
    <property type="entry name" value="Homodimeric domain of signal transducing histidine kinase"/>
    <property type="match status" value="1"/>
</dbReference>
<dbReference type="InterPro" id="IPR004358">
    <property type="entry name" value="Sig_transdc_His_kin-like_C"/>
</dbReference>
<proteinExistence type="predicted"/>
<evidence type="ECO:0000256" key="10">
    <source>
        <dbReference type="ARBA" id="ARBA00023136"/>
    </source>
</evidence>
<dbReference type="InterPro" id="IPR036890">
    <property type="entry name" value="HATPase_C_sf"/>
</dbReference>
<dbReference type="Gene3D" id="3.30.565.10">
    <property type="entry name" value="Histidine kinase-like ATPase, C-terminal domain"/>
    <property type="match status" value="1"/>
</dbReference>
<evidence type="ECO:0000313" key="14">
    <source>
        <dbReference type="Proteomes" id="UP000323876"/>
    </source>
</evidence>
<evidence type="ECO:0000256" key="3">
    <source>
        <dbReference type="ARBA" id="ARBA00012438"/>
    </source>
</evidence>
<dbReference type="InterPro" id="IPR036097">
    <property type="entry name" value="HisK_dim/P_sf"/>
</dbReference>
<evidence type="ECO:0000313" key="13">
    <source>
        <dbReference type="EMBL" id="KAA8889687.1"/>
    </source>
</evidence>
<dbReference type="InterPro" id="IPR003660">
    <property type="entry name" value="HAMP_dom"/>
</dbReference>
<dbReference type="Pfam" id="PF00512">
    <property type="entry name" value="HisKA"/>
    <property type="match status" value="1"/>
</dbReference>
<dbReference type="PANTHER" id="PTHR45436:SF5">
    <property type="entry name" value="SENSOR HISTIDINE KINASE TRCS"/>
    <property type="match status" value="1"/>
</dbReference>
<evidence type="ECO:0000256" key="5">
    <source>
        <dbReference type="ARBA" id="ARBA00022679"/>
    </source>
</evidence>
<dbReference type="SMART" id="SM00304">
    <property type="entry name" value="HAMP"/>
    <property type="match status" value="1"/>
</dbReference>
<dbReference type="SUPFAM" id="SSF158472">
    <property type="entry name" value="HAMP domain-like"/>
    <property type="match status" value="1"/>
</dbReference>
<feature type="domain" description="HAMP" evidence="12">
    <location>
        <begin position="145"/>
        <end position="198"/>
    </location>
</feature>
<dbReference type="Proteomes" id="UP000323876">
    <property type="component" value="Unassembled WGS sequence"/>
</dbReference>
<evidence type="ECO:0000256" key="1">
    <source>
        <dbReference type="ARBA" id="ARBA00000085"/>
    </source>
</evidence>
<dbReference type="PANTHER" id="PTHR45436">
    <property type="entry name" value="SENSOR HISTIDINE KINASE YKOH"/>
    <property type="match status" value="1"/>
</dbReference>
<name>A0A5N0EJY1_9NOCA</name>
<evidence type="ECO:0000259" key="12">
    <source>
        <dbReference type="PROSITE" id="PS50885"/>
    </source>
</evidence>
<dbReference type="Gene3D" id="6.10.340.10">
    <property type="match status" value="1"/>
</dbReference>
<comment type="caution">
    <text evidence="13">The sequence shown here is derived from an EMBL/GenBank/DDBJ whole genome shotgun (WGS) entry which is preliminary data.</text>
</comment>
<keyword evidence="14" id="KW-1185">Reference proteome</keyword>
<evidence type="ECO:0000256" key="9">
    <source>
        <dbReference type="ARBA" id="ARBA00023012"/>
    </source>
</evidence>
<dbReference type="InterPro" id="IPR050428">
    <property type="entry name" value="TCS_sensor_his_kinase"/>
</dbReference>
<evidence type="ECO:0000256" key="8">
    <source>
        <dbReference type="ARBA" id="ARBA00022989"/>
    </source>
</evidence>
<dbReference type="PROSITE" id="PS50109">
    <property type="entry name" value="HIS_KIN"/>
    <property type="match status" value="1"/>
</dbReference>
<dbReference type="GO" id="GO:0000155">
    <property type="term" value="F:phosphorelay sensor kinase activity"/>
    <property type="evidence" value="ECO:0007669"/>
    <property type="project" value="InterPro"/>
</dbReference>
<dbReference type="InterPro" id="IPR003594">
    <property type="entry name" value="HATPase_dom"/>
</dbReference>
<keyword evidence="4" id="KW-0597">Phosphoprotein</keyword>
<evidence type="ECO:0000256" key="7">
    <source>
        <dbReference type="ARBA" id="ARBA00022777"/>
    </source>
</evidence>
<dbReference type="PROSITE" id="PS50885">
    <property type="entry name" value="HAMP"/>
    <property type="match status" value="1"/>
</dbReference>
<keyword evidence="8" id="KW-1133">Transmembrane helix</keyword>
<accession>A0A5N0EJY1</accession>
<dbReference type="CDD" id="cd00082">
    <property type="entry name" value="HisKA"/>
    <property type="match status" value="1"/>
</dbReference>
<gene>
    <name evidence="13" type="ORF">F3087_11115</name>
</gene>
<evidence type="ECO:0000256" key="2">
    <source>
        <dbReference type="ARBA" id="ARBA00004236"/>
    </source>
</evidence>
<evidence type="ECO:0000256" key="4">
    <source>
        <dbReference type="ARBA" id="ARBA00022553"/>
    </source>
</evidence>
<evidence type="ECO:0000259" key="11">
    <source>
        <dbReference type="PROSITE" id="PS50109"/>
    </source>
</evidence>
<dbReference type="SMART" id="SM00388">
    <property type="entry name" value="HisKA"/>
    <property type="match status" value="1"/>
</dbReference>
<keyword evidence="6" id="KW-0812">Transmembrane</keyword>
<dbReference type="CDD" id="cd06225">
    <property type="entry name" value="HAMP"/>
    <property type="match status" value="1"/>
</dbReference>
<organism evidence="13 14">
    <name type="scientific">Nocardia colli</name>
    <dbReference type="NCBI Taxonomy" id="2545717"/>
    <lineage>
        <taxon>Bacteria</taxon>
        <taxon>Bacillati</taxon>
        <taxon>Actinomycetota</taxon>
        <taxon>Actinomycetes</taxon>
        <taxon>Mycobacteriales</taxon>
        <taxon>Nocardiaceae</taxon>
        <taxon>Nocardia</taxon>
    </lineage>
</organism>
<comment type="subcellular location">
    <subcellularLocation>
        <location evidence="2">Cell membrane</location>
    </subcellularLocation>
</comment>
<sequence>MVVAVLAVVLVALCAVLVKLISAGYNDGIDAMLSDRVEVAEELARAGRAPAELVGRIDGPRIQVDLRLADGRILRSSQIHTRTAEFVKLREVRLDGAGPLADARLELRFDATLLEEGRMRLQQAMAAAIGCGVLMTLVALPPAIRRALAPLDSMTALATGIARGRRGERLFPIRRDTELGRTAAAFDEMLDALEGAEARACASERRTRDFVADAAHELRTPVAGIGAIAEAILHGSDAAPEERSRLELLLIRETRRAARLVDDLLDLARIDAGLTLYEAETDIFGLAQDQLDRIGLIRPDLVLSISGTRAKISADPQRISQVLANLLDNAGKVTPPGGRIAVTVDIGDRLVEVTVADSGPGIAVGDRERIFDRLVRLDTARDYRIDGTGLGLSIARGIARAHGGDLLCGASTAGVGAAFILRLPLTVSLCEVK</sequence>
<dbReference type="GO" id="GO:0005886">
    <property type="term" value="C:plasma membrane"/>
    <property type="evidence" value="ECO:0007669"/>
    <property type="project" value="UniProtKB-SubCell"/>
</dbReference>
<evidence type="ECO:0000256" key="6">
    <source>
        <dbReference type="ARBA" id="ARBA00022692"/>
    </source>
</evidence>
<keyword evidence="7 13" id="KW-0418">Kinase</keyword>
<reference evidence="13 14" key="1">
    <citation type="submission" date="2019-09" db="EMBL/GenBank/DDBJ databases">
        <authorList>
            <person name="Wang X."/>
        </authorList>
    </citation>
    <scope>NUCLEOTIDE SEQUENCE [LARGE SCALE GENOMIC DNA]</scope>
    <source>
        <strain evidence="13 14">CICC 11023</strain>
    </source>
</reference>
<dbReference type="InterPro" id="IPR003661">
    <property type="entry name" value="HisK_dim/P_dom"/>
</dbReference>
<dbReference type="OrthoDB" id="9757990at2"/>
<feature type="domain" description="Histidine kinase" evidence="11">
    <location>
        <begin position="213"/>
        <end position="427"/>
    </location>
</feature>
<comment type="catalytic activity">
    <reaction evidence="1">
        <text>ATP + protein L-histidine = ADP + protein N-phospho-L-histidine.</text>
        <dbReference type="EC" id="2.7.13.3"/>
    </reaction>
</comment>
<keyword evidence="5" id="KW-0808">Transferase</keyword>
<dbReference type="SUPFAM" id="SSF55874">
    <property type="entry name" value="ATPase domain of HSP90 chaperone/DNA topoisomerase II/histidine kinase"/>
    <property type="match status" value="1"/>
</dbReference>
<dbReference type="EC" id="2.7.13.3" evidence="3"/>